<protein>
    <recommendedName>
        <fullName evidence="4">Phage holin family protein</fullName>
    </recommendedName>
</protein>
<organism evidence="2 3">
    <name type="scientific">bacterium (Candidatus Gribaldobacteria) CG02_land_8_20_14_3_00_41_15</name>
    <dbReference type="NCBI Taxonomy" id="2014270"/>
    <lineage>
        <taxon>Bacteria</taxon>
        <taxon>Candidatus Gribaldobacteria</taxon>
    </lineage>
</organism>
<keyword evidence="1" id="KW-1133">Transmembrane helix</keyword>
<feature type="transmembrane region" description="Helical" evidence="1">
    <location>
        <begin position="65"/>
        <end position="88"/>
    </location>
</feature>
<evidence type="ECO:0000313" key="3">
    <source>
        <dbReference type="Proteomes" id="UP000229030"/>
    </source>
</evidence>
<evidence type="ECO:0008006" key="4">
    <source>
        <dbReference type="Google" id="ProtNLM"/>
    </source>
</evidence>
<reference evidence="3" key="1">
    <citation type="submission" date="2017-09" db="EMBL/GenBank/DDBJ databases">
        <title>Depth-based differentiation of microbial function through sediment-hosted aquifers and enrichment of novel symbionts in the deep terrestrial subsurface.</title>
        <authorList>
            <person name="Probst A.J."/>
            <person name="Ladd B."/>
            <person name="Jarett J.K."/>
            <person name="Geller-Mcgrath D.E."/>
            <person name="Sieber C.M.K."/>
            <person name="Emerson J.B."/>
            <person name="Anantharaman K."/>
            <person name="Thomas B.C."/>
            <person name="Malmstrom R."/>
            <person name="Stieglmeier M."/>
            <person name="Klingl A."/>
            <person name="Woyke T."/>
            <person name="Ryan C.M."/>
            <person name="Banfield J.F."/>
        </authorList>
    </citation>
    <scope>NUCLEOTIDE SEQUENCE [LARGE SCALE GENOMIC DNA]</scope>
</reference>
<dbReference type="AlphaFoldDB" id="A0A2M7DEJ1"/>
<dbReference type="PANTHER" id="PTHR37309">
    <property type="entry name" value="SLR0284 PROTEIN"/>
    <property type="match status" value="1"/>
</dbReference>
<dbReference type="Proteomes" id="UP000229030">
    <property type="component" value="Unassembled WGS sequence"/>
</dbReference>
<feature type="transmembrane region" description="Helical" evidence="1">
    <location>
        <begin position="94"/>
        <end position="114"/>
    </location>
</feature>
<evidence type="ECO:0000313" key="2">
    <source>
        <dbReference type="EMBL" id="PIV47292.1"/>
    </source>
</evidence>
<comment type="caution">
    <text evidence="2">The sequence shown here is derived from an EMBL/GenBank/DDBJ whole genome shotgun (WGS) entry which is preliminary data.</text>
</comment>
<accession>A0A2M7DEJ1</accession>
<dbReference type="EMBL" id="PETV01000022">
    <property type="protein sequence ID" value="PIV47292.1"/>
    <property type="molecule type" value="Genomic_DNA"/>
</dbReference>
<sequence length="122" mass="13493">MKSFWGCLLAAWLGLSLAFLLAPGIQIPGSLYQIIKTIALAGGLLGLCNLILAPLLKIAAFPLRWLTLGLFGLILEMAFLEIIDIIFTPEITMIGFWPIFWTGLLVWAATSIFARKKIWSND</sequence>
<gene>
    <name evidence="2" type="ORF">COS21_00765</name>
</gene>
<dbReference type="Pfam" id="PF04020">
    <property type="entry name" value="Phage_holin_4_2"/>
    <property type="match status" value="1"/>
</dbReference>
<name>A0A2M7DEJ1_9BACT</name>
<evidence type="ECO:0000256" key="1">
    <source>
        <dbReference type="SAM" id="Phobius"/>
    </source>
</evidence>
<dbReference type="PANTHER" id="PTHR37309:SF1">
    <property type="entry name" value="SLR0284 PROTEIN"/>
    <property type="match status" value="1"/>
</dbReference>
<keyword evidence="1" id="KW-0812">Transmembrane</keyword>
<proteinExistence type="predicted"/>
<feature type="transmembrane region" description="Helical" evidence="1">
    <location>
        <begin position="34"/>
        <end position="53"/>
    </location>
</feature>
<keyword evidence="1" id="KW-0472">Membrane</keyword>
<dbReference type="InterPro" id="IPR007165">
    <property type="entry name" value="Phage_holin_4_2"/>
</dbReference>